<comment type="similarity">
    <text evidence="2 8">Belongs to the Mediator complex subunit 4 family.</text>
</comment>
<evidence type="ECO:0000256" key="2">
    <source>
        <dbReference type="ARBA" id="ARBA00009626"/>
    </source>
</evidence>
<reference evidence="10 11" key="1">
    <citation type="submission" date="2024-02" db="EMBL/GenBank/DDBJ databases">
        <authorList>
            <person name="Daric V."/>
            <person name="Darras S."/>
        </authorList>
    </citation>
    <scope>NUCLEOTIDE SEQUENCE [LARGE SCALE GENOMIC DNA]</scope>
</reference>
<accession>A0ABP0F9Y0</accession>
<feature type="compositionally biased region" description="Low complexity" evidence="9">
    <location>
        <begin position="236"/>
        <end position="252"/>
    </location>
</feature>
<dbReference type="Proteomes" id="UP001642483">
    <property type="component" value="Unassembled WGS sequence"/>
</dbReference>
<evidence type="ECO:0000256" key="7">
    <source>
        <dbReference type="ARBA" id="ARBA00031257"/>
    </source>
</evidence>
<dbReference type="EMBL" id="CAWYQH010000035">
    <property type="protein sequence ID" value="CAK8676512.1"/>
    <property type="molecule type" value="Genomic_DNA"/>
</dbReference>
<gene>
    <name evidence="8" type="primary">MED4</name>
    <name evidence="10" type="ORF">CVLEPA_LOCUS5976</name>
</gene>
<evidence type="ECO:0000256" key="3">
    <source>
        <dbReference type="ARBA" id="ARBA00020629"/>
    </source>
</evidence>
<evidence type="ECO:0000256" key="5">
    <source>
        <dbReference type="ARBA" id="ARBA00023163"/>
    </source>
</evidence>
<comment type="function">
    <text evidence="8">Component of the Mediator complex, a coactivator involved in the regulated transcription of nearly all RNA polymerase II-dependent genes. Mediator functions as a bridge to convey information from gene-specific regulatory proteins to the basal RNA polymerase II transcription machinery. Mediator is recruited to promoters by direct interactions with regulatory proteins and serves as a scaffold for the assembly of a functional preinitiation complex with RNA polymerase II and the general transcription factors.</text>
</comment>
<evidence type="ECO:0000256" key="4">
    <source>
        <dbReference type="ARBA" id="ARBA00023015"/>
    </source>
</evidence>
<evidence type="ECO:0000256" key="1">
    <source>
        <dbReference type="ARBA" id="ARBA00004123"/>
    </source>
</evidence>
<name>A0ABP0F9Y0_CLALP</name>
<keyword evidence="4 8" id="KW-0805">Transcription regulation</keyword>
<organism evidence="10 11">
    <name type="scientific">Clavelina lepadiformis</name>
    <name type="common">Light-bulb sea squirt</name>
    <name type="synonym">Ascidia lepadiformis</name>
    <dbReference type="NCBI Taxonomy" id="159417"/>
    <lineage>
        <taxon>Eukaryota</taxon>
        <taxon>Metazoa</taxon>
        <taxon>Chordata</taxon>
        <taxon>Tunicata</taxon>
        <taxon>Ascidiacea</taxon>
        <taxon>Aplousobranchia</taxon>
        <taxon>Clavelinidae</taxon>
        <taxon>Clavelina</taxon>
    </lineage>
</organism>
<evidence type="ECO:0000313" key="11">
    <source>
        <dbReference type="Proteomes" id="UP001642483"/>
    </source>
</evidence>
<comment type="subcellular location">
    <subcellularLocation>
        <location evidence="1 8">Nucleus</location>
    </subcellularLocation>
</comment>
<comment type="subunit">
    <text evidence="8">Component of the Mediator complex.</text>
</comment>
<feature type="region of interest" description="Disordered" evidence="9">
    <location>
        <begin position="199"/>
        <end position="252"/>
    </location>
</feature>
<dbReference type="InterPro" id="IPR019258">
    <property type="entry name" value="Mediator_Med4"/>
</dbReference>
<dbReference type="Pfam" id="PF10018">
    <property type="entry name" value="Med4"/>
    <property type="match status" value="1"/>
</dbReference>
<keyword evidence="5 8" id="KW-0804">Transcription</keyword>
<dbReference type="PANTHER" id="PTHR13208:SF2">
    <property type="entry name" value="MEDIATOR OF RNA POLYMERASE II TRANSCRIPTION SUBUNIT 4"/>
    <property type="match status" value="1"/>
</dbReference>
<proteinExistence type="inferred from homology"/>
<comment type="caution">
    <text evidence="10">The sequence shown here is derived from an EMBL/GenBank/DDBJ whole genome shotgun (WGS) entry which is preliminary data.</text>
</comment>
<evidence type="ECO:0000313" key="10">
    <source>
        <dbReference type="EMBL" id="CAK8676512.1"/>
    </source>
</evidence>
<keyword evidence="11" id="KW-1185">Reference proteome</keyword>
<dbReference type="PANTHER" id="PTHR13208">
    <property type="entry name" value="MEDIATOR OF RNA POLYMERASE II TRANSCRIPTION SUBUNIT 4"/>
    <property type="match status" value="1"/>
</dbReference>
<evidence type="ECO:0000256" key="6">
    <source>
        <dbReference type="ARBA" id="ARBA00023242"/>
    </source>
</evidence>
<keyword evidence="6 8" id="KW-0539">Nucleus</keyword>
<keyword evidence="8" id="KW-0010">Activator</keyword>
<evidence type="ECO:0000256" key="9">
    <source>
        <dbReference type="SAM" id="MobiDB-lite"/>
    </source>
</evidence>
<sequence length="252" mass="27840">MDGQGDSVSTRNRLLFCIDDIDLIIRQLFDTLAQQSSTQDLETSQPEFKMDASALTDLLIDKNKELSGLAAIAREQQRLHHNIQLLKSDISTQNQVIGCLQRRLKNAEFTLAAALYRAKEGLKKFDAASKESVSCESVIKYAHKISACCSIAAPLDWTAGDPRRPYPQDIQMRSGLLGQINQMPRSTDEDLKIPQQLGTEGLQVPDFKTDSRWSTNPSDLGGMNLLKGHDEVEVMSSESSTSDSSDSSFGND</sequence>
<protein>
    <recommendedName>
        <fullName evidence="3 8">Mediator of RNA polymerase II transcription subunit 4</fullName>
    </recommendedName>
    <alternativeName>
        <fullName evidence="7 8">Mediator complex subunit 4</fullName>
    </alternativeName>
</protein>
<evidence type="ECO:0000256" key="8">
    <source>
        <dbReference type="RuleBase" id="RU364141"/>
    </source>
</evidence>